<dbReference type="Proteomes" id="UP000812440">
    <property type="component" value="Unassembled WGS sequence"/>
</dbReference>
<comment type="caution">
    <text evidence="2">The sequence shown here is derived from an EMBL/GenBank/DDBJ whole genome shotgun (WGS) entry which is preliminary data.</text>
</comment>
<accession>A0A8T2IGT5</accession>
<protein>
    <submittedName>
        <fullName evidence="2">Uncharacterized protein</fullName>
    </submittedName>
</protein>
<organism evidence="2 3">
    <name type="scientific">Hymenochirus boettgeri</name>
    <name type="common">Congo dwarf clawed frog</name>
    <dbReference type="NCBI Taxonomy" id="247094"/>
    <lineage>
        <taxon>Eukaryota</taxon>
        <taxon>Metazoa</taxon>
        <taxon>Chordata</taxon>
        <taxon>Craniata</taxon>
        <taxon>Vertebrata</taxon>
        <taxon>Euteleostomi</taxon>
        <taxon>Amphibia</taxon>
        <taxon>Batrachia</taxon>
        <taxon>Anura</taxon>
        <taxon>Pipoidea</taxon>
        <taxon>Pipidae</taxon>
        <taxon>Pipinae</taxon>
        <taxon>Hymenochirus</taxon>
    </lineage>
</organism>
<proteinExistence type="predicted"/>
<keyword evidence="1" id="KW-0472">Membrane</keyword>
<evidence type="ECO:0000313" key="2">
    <source>
        <dbReference type="EMBL" id="KAG8431063.1"/>
    </source>
</evidence>
<evidence type="ECO:0000313" key="3">
    <source>
        <dbReference type="Proteomes" id="UP000812440"/>
    </source>
</evidence>
<feature type="transmembrane region" description="Helical" evidence="1">
    <location>
        <begin position="44"/>
        <end position="64"/>
    </location>
</feature>
<keyword evidence="1" id="KW-1133">Transmembrane helix</keyword>
<name>A0A8T2IGT5_9PIPI</name>
<evidence type="ECO:0000256" key="1">
    <source>
        <dbReference type="SAM" id="Phobius"/>
    </source>
</evidence>
<dbReference type="EMBL" id="JAACNH010000387">
    <property type="protein sequence ID" value="KAG8431063.1"/>
    <property type="molecule type" value="Genomic_DNA"/>
</dbReference>
<dbReference type="AlphaFoldDB" id="A0A8T2IGT5"/>
<reference evidence="2" key="1">
    <citation type="thesis" date="2020" institute="ProQuest LLC" country="789 East Eisenhower Parkway, Ann Arbor, MI, USA">
        <title>Comparative Genomics and Chromosome Evolution.</title>
        <authorList>
            <person name="Mudd A.B."/>
        </authorList>
    </citation>
    <scope>NUCLEOTIDE SEQUENCE</scope>
    <source>
        <strain evidence="2">Female2</strain>
        <tissue evidence="2">Blood</tissue>
    </source>
</reference>
<keyword evidence="1" id="KW-0812">Transmembrane</keyword>
<sequence length="118" mass="13476">MDWQGVYPSQEHWINVTPLDNVHQVVGSTPCVYDNNVWRVGVTLHVYMVIMCVALALHSMFINCNCRLSSLVHSVMEEIRVGNSYGSNNSDLNIIIKLDTYRPKGKLVLYQNYFLGVQ</sequence>
<gene>
    <name evidence="2" type="ORF">GDO86_019478</name>
</gene>
<keyword evidence="3" id="KW-1185">Reference proteome</keyword>